<dbReference type="EMBL" id="KK735297">
    <property type="protein sequence ID" value="KFR13641.1"/>
    <property type="molecule type" value="Genomic_DNA"/>
</dbReference>
<dbReference type="PhylomeDB" id="A0A091XKG7"/>
<keyword evidence="3" id="KW-1185">Reference proteome</keyword>
<name>A0A091XKG7_OPIHO</name>
<proteinExistence type="predicted"/>
<protein>
    <submittedName>
        <fullName evidence="2">Uncharacterized protein</fullName>
    </submittedName>
</protein>
<dbReference type="Proteomes" id="UP000053605">
    <property type="component" value="Unassembled WGS sequence"/>
</dbReference>
<evidence type="ECO:0000313" key="2">
    <source>
        <dbReference type="EMBL" id="KFR13641.1"/>
    </source>
</evidence>
<evidence type="ECO:0000313" key="3">
    <source>
        <dbReference type="Proteomes" id="UP000053605"/>
    </source>
</evidence>
<feature type="region of interest" description="Disordered" evidence="1">
    <location>
        <begin position="69"/>
        <end position="104"/>
    </location>
</feature>
<accession>A0A091XKG7</accession>
<gene>
    <name evidence="2" type="ORF">N306_06346</name>
</gene>
<reference evidence="2 3" key="1">
    <citation type="submission" date="2014-04" db="EMBL/GenBank/DDBJ databases">
        <title>Genome evolution of avian class.</title>
        <authorList>
            <person name="Zhang G."/>
            <person name="Li C."/>
        </authorList>
    </citation>
    <scope>NUCLEOTIDE SEQUENCE [LARGE SCALE GENOMIC DNA]</scope>
    <source>
        <strain evidence="2">BGI_N306</strain>
    </source>
</reference>
<dbReference type="AlphaFoldDB" id="A0A091XKG7"/>
<feature type="non-terminal residue" evidence="2">
    <location>
        <position position="104"/>
    </location>
</feature>
<sequence length="104" mass="11638">ESDVFEIVLPITVFVLSDEDFLQDGAEEQVAPVLQVKEEEEEWNFDSSVFLKGGFPSNDSKSLSIWEENKTASNEDSSMKHPGEECIAESVCDRSKPSSSDWCD</sequence>
<organism evidence="2 3">
    <name type="scientific">Opisthocomus hoazin</name>
    <name type="common">Hoatzin</name>
    <name type="synonym">Phasianus hoazin</name>
    <dbReference type="NCBI Taxonomy" id="30419"/>
    <lineage>
        <taxon>Eukaryota</taxon>
        <taxon>Metazoa</taxon>
        <taxon>Chordata</taxon>
        <taxon>Craniata</taxon>
        <taxon>Vertebrata</taxon>
        <taxon>Euteleostomi</taxon>
        <taxon>Archelosauria</taxon>
        <taxon>Archosauria</taxon>
        <taxon>Dinosauria</taxon>
        <taxon>Saurischia</taxon>
        <taxon>Theropoda</taxon>
        <taxon>Coelurosauria</taxon>
        <taxon>Aves</taxon>
        <taxon>Neognathae</taxon>
        <taxon>Neoaves</taxon>
        <taxon>Opisthocomiformes</taxon>
        <taxon>Opisthocomidae</taxon>
        <taxon>Opisthocomus</taxon>
    </lineage>
</organism>
<dbReference type="STRING" id="30419.A0A091XKG7"/>
<evidence type="ECO:0000256" key="1">
    <source>
        <dbReference type="SAM" id="MobiDB-lite"/>
    </source>
</evidence>
<feature type="non-terminal residue" evidence="2">
    <location>
        <position position="1"/>
    </location>
</feature>